<accession>A0A6P6RRH7</accession>
<dbReference type="AlphaFoldDB" id="A0A6P6RRH7"/>
<protein>
    <submittedName>
        <fullName evidence="3">Uncharacterized protein LOC34619919</fullName>
    </submittedName>
</protein>
<dbReference type="OrthoDB" id="354588at2759"/>
<organism evidence="2 3">
    <name type="scientific">Cyclospora cayetanensis</name>
    <dbReference type="NCBI Taxonomy" id="88456"/>
    <lineage>
        <taxon>Eukaryota</taxon>
        <taxon>Sar</taxon>
        <taxon>Alveolata</taxon>
        <taxon>Apicomplexa</taxon>
        <taxon>Conoidasida</taxon>
        <taxon>Coccidia</taxon>
        <taxon>Eucoccidiorida</taxon>
        <taxon>Eimeriorina</taxon>
        <taxon>Eimeriidae</taxon>
        <taxon>Cyclospora</taxon>
    </lineage>
</organism>
<proteinExistence type="predicted"/>
<feature type="region of interest" description="Disordered" evidence="1">
    <location>
        <begin position="98"/>
        <end position="127"/>
    </location>
</feature>
<feature type="compositionally biased region" description="Basic and acidic residues" evidence="1">
    <location>
        <begin position="99"/>
        <end position="117"/>
    </location>
</feature>
<sequence length="449" mass="50003">MRASVLFAAAVSAECGIAFGGAHRIAHTGEDAAIYRLLGHPAIIPLSSLAAQIDLIESAAPCLLNAAGDEQDLLESVDLLKKRSARLKPIIRRPAKYGAAEEEHSRQLSESAAKVHESVSQAGDCSPYPDLNLSEELQAARRAASGNQILQCHVHRGSGHRVAERFIIHEFIPHSEKLFAISEGLKQLKGSDASKKAANPLDGLAAAWREVYDGVVAAGSALLEKIRRTKNGITQTEEEREREAIRLSALAKYTGQKVNARRVVDRLRSLEKEILEYGYRELPPTQRKINSNKQTRNSLAEGMQLAFEVETVLPHLQYLQSDLEATKNKLSLQEDAERLLRQVRARVSATLGLKAKQATDQQFNLMEPLLRFRQLTLLVEKEGKTGRFLREIDHIRATLRKIHREAERLHSLHRGSRDKKLHDPQVEAERCGGAMSLRACHDTNRRPSD</sequence>
<reference evidence="3" key="1">
    <citation type="submission" date="2025-08" db="UniProtKB">
        <authorList>
            <consortium name="RefSeq"/>
        </authorList>
    </citation>
    <scope>IDENTIFICATION</scope>
</reference>
<evidence type="ECO:0000313" key="3">
    <source>
        <dbReference type="RefSeq" id="XP_026190142.1"/>
    </source>
</evidence>
<dbReference type="RefSeq" id="XP_026190142.1">
    <property type="nucleotide sequence ID" value="XM_026334357.1"/>
</dbReference>
<dbReference type="Proteomes" id="UP000515125">
    <property type="component" value="Unplaced"/>
</dbReference>
<evidence type="ECO:0000313" key="2">
    <source>
        <dbReference type="Proteomes" id="UP000515125"/>
    </source>
</evidence>
<evidence type="ECO:0000256" key="1">
    <source>
        <dbReference type="SAM" id="MobiDB-lite"/>
    </source>
</evidence>
<name>A0A6P6RRH7_9EIME</name>
<keyword evidence="2" id="KW-1185">Reference proteome</keyword>
<dbReference type="GeneID" id="34619919"/>
<gene>
    <name evidence="3" type="primary">LOC34619919</name>
</gene>